<feature type="domain" description="MobA/VirD2-like nuclease" evidence="2">
    <location>
        <begin position="43"/>
        <end position="151"/>
    </location>
</feature>
<feature type="region of interest" description="Disordered" evidence="1">
    <location>
        <begin position="353"/>
        <end position="372"/>
    </location>
</feature>
<evidence type="ECO:0000259" key="2">
    <source>
        <dbReference type="Pfam" id="PF03432"/>
    </source>
</evidence>
<proteinExistence type="predicted"/>
<keyword evidence="4" id="KW-1185">Reference proteome</keyword>
<sequence length="437" mass="49821">MIAKIGHGVNMTGALSYNQLKVDKENGEILTMHRIIETADGSFSVAQLLRSFQPYLMANKRTEKPVLHISLNPDPGDKVTDENFKQIAKDYMDRMGYGDQPYVVFKHTDIERTHIHIVSTCVDRYGKKIPDTFEKLRSMDACRALEQNYNLIPATEKQRTGNEQIFRPVDYKAGDIKSQIASVVRHLPTYYQFTTLGAYNALLSLFNITAEEVKGELHGQPKQGIVYFALNEQGEKASNPFKSSLFGKDAGWEALQQHFIEAKKKMKTDPTKAILKNTIEAAMHLTGTEADFKKQLMEQGINTVVRRTGDGRIYGMTFIDHESRMVWNGSQLDTDLSANVFNDWWKEQFAEHRQDDDDARINTPLPTTGKNIGEASDETHELFDFLNEEQPAYLNEDLGLIDALGGLLPEAQGEDYEEQDFTNRMRKKKKRKRLGRQ</sequence>
<accession>A0ABZ2YRC5</accession>
<dbReference type="Pfam" id="PF03432">
    <property type="entry name" value="Relaxase"/>
    <property type="match status" value="1"/>
</dbReference>
<feature type="compositionally biased region" description="Basic residues" evidence="1">
    <location>
        <begin position="424"/>
        <end position="437"/>
    </location>
</feature>
<reference evidence="4" key="1">
    <citation type="submission" date="2024-03" db="EMBL/GenBank/DDBJ databases">
        <title>Chitinophaga horti sp. nov., isolated from garden soil.</title>
        <authorList>
            <person name="Lee D.S."/>
            <person name="Han D.M."/>
            <person name="Baek J.H."/>
            <person name="Choi D.G."/>
            <person name="Jeon J.H."/>
            <person name="Jeon C.O."/>
        </authorList>
    </citation>
    <scope>NUCLEOTIDE SEQUENCE [LARGE SCALE GENOMIC DNA]</scope>
    <source>
        <strain evidence="4">GPA1</strain>
    </source>
</reference>
<evidence type="ECO:0000256" key="1">
    <source>
        <dbReference type="SAM" id="MobiDB-lite"/>
    </source>
</evidence>
<feature type="region of interest" description="Disordered" evidence="1">
    <location>
        <begin position="412"/>
        <end position="437"/>
    </location>
</feature>
<protein>
    <submittedName>
        <fullName evidence="3">Conjugal transfer protein MobB</fullName>
    </submittedName>
</protein>
<dbReference type="RefSeq" id="WP_341836924.1">
    <property type="nucleotide sequence ID" value="NZ_CP149822.1"/>
</dbReference>
<dbReference type="Proteomes" id="UP001485459">
    <property type="component" value="Chromosome"/>
</dbReference>
<evidence type="ECO:0000313" key="4">
    <source>
        <dbReference type="Proteomes" id="UP001485459"/>
    </source>
</evidence>
<evidence type="ECO:0000313" key="3">
    <source>
        <dbReference type="EMBL" id="WZN42085.1"/>
    </source>
</evidence>
<gene>
    <name evidence="3" type="primary">mobB</name>
    <name evidence="3" type="ORF">WJU16_03425</name>
</gene>
<organism evidence="3 4">
    <name type="scientific">Chitinophaga pollutisoli</name>
    <dbReference type="NCBI Taxonomy" id="3133966"/>
    <lineage>
        <taxon>Bacteria</taxon>
        <taxon>Pseudomonadati</taxon>
        <taxon>Bacteroidota</taxon>
        <taxon>Chitinophagia</taxon>
        <taxon>Chitinophagales</taxon>
        <taxon>Chitinophagaceae</taxon>
        <taxon>Chitinophaga</taxon>
    </lineage>
</organism>
<dbReference type="InterPro" id="IPR005094">
    <property type="entry name" value="Endonuclease_MobA/VirD2"/>
</dbReference>
<name>A0ABZ2YRC5_9BACT</name>
<dbReference type="EMBL" id="CP149822">
    <property type="protein sequence ID" value="WZN42085.1"/>
    <property type="molecule type" value="Genomic_DNA"/>
</dbReference>
<dbReference type="NCBIfam" id="NF041325">
    <property type="entry name" value="Bacteroid_MobB"/>
    <property type="match status" value="1"/>
</dbReference>